<organism evidence="3 4">
    <name type="scientific">Roseovarius litoreus</name>
    <dbReference type="NCBI Taxonomy" id="1155722"/>
    <lineage>
        <taxon>Bacteria</taxon>
        <taxon>Pseudomonadati</taxon>
        <taxon>Pseudomonadota</taxon>
        <taxon>Alphaproteobacteria</taxon>
        <taxon>Rhodobacterales</taxon>
        <taxon>Roseobacteraceae</taxon>
        <taxon>Roseovarius</taxon>
    </lineage>
</organism>
<evidence type="ECO:0000313" key="4">
    <source>
        <dbReference type="Proteomes" id="UP000322545"/>
    </source>
</evidence>
<sequence length="142" mass="15309">MIALSGLFLAAFAAATIFPFQSEAVLAGLLVAATHPATLLIAVATLGNVLGSVVNWVLGRYLLVFRDRRWFPASASQLDRAQAWYGRYGRWSLLGSWLPVIGDPLTVVAGLMREPLPSFLLLVTIAKGARYILLAAATLAWL</sequence>
<evidence type="ECO:0000313" key="3">
    <source>
        <dbReference type="EMBL" id="SHM43218.1"/>
    </source>
</evidence>
<keyword evidence="1" id="KW-1133">Transmembrane helix</keyword>
<evidence type="ECO:0000259" key="2">
    <source>
        <dbReference type="Pfam" id="PF09335"/>
    </source>
</evidence>
<keyword evidence="4" id="KW-1185">Reference proteome</keyword>
<dbReference type="PANTHER" id="PTHR42709">
    <property type="entry name" value="ALKALINE PHOSPHATASE LIKE PROTEIN"/>
    <property type="match status" value="1"/>
</dbReference>
<dbReference type="Pfam" id="PF09335">
    <property type="entry name" value="VTT_dom"/>
    <property type="match status" value="1"/>
</dbReference>
<keyword evidence="1" id="KW-0812">Transmembrane</keyword>
<dbReference type="Proteomes" id="UP000322545">
    <property type="component" value="Unassembled WGS sequence"/>
</dbReference>
<feature type="transmembrane region" description="Helical" evidence="1">
    <location>
        <begin position="37"/>
        <end position="58"/>
    </location>
</feature>
<dbReference type="PANTHER" id="PTHR42709:SF4">
    <property type="entry name" value="INNER MEMBRANE PROTEIN YQAA"/>
    <property type="match status" value="1"/>
</dbReference>
<dbReference type="InterPro" id="IPR051311">
    <property type="entry name" value="DedA_domain"/>
</dbReference>
<keyword evidence="1" id="KW-0472">Membrane</keyword>
<accession>A0A1M7IRI0</accession>
<reference evidence="3 4" key="1">
    <citation type="submission" date="2016-11" db="EMBL/GenBank/DDBJ databases">
        <authorList>
            <person name="Varghese N."/>
            <person name="Submissions S."/>
        </authorList>
    </citation>
    <scope>NUCLEOTIDE SEQUENCE [LARGE SCALE GENOMIC DNA]</scope>
    <source>
        <strain evidence="3 4">DSM 28249</strain>
    </source>
</reference>
<name>A0A1M7IRI0_9RHOB</name>
<protein>
    <submittedName>
        <fullName evidence="3">Membrane protein YqaA, SNARE-associated domain</fullName>
    </submittedName>
</protein>
<evidence type="ECO:0000256" key="1">
    <source>
        <dbReference type="SAM" id="Phobius"/>
    </source>
</evidence>
<gene>
    <name evidence="3" type="ORF">SAMN05443432_107166</name>
</gene>
<feature type="domain" description="VTT" evidence="2">
    <location>
        <begin position="25"/>
        <end position="135"/>
    </location>
</feature>
<feature type="transmembrane region" description="Helical" evidence="1">
    <location>
        <begin position="119"/>
        <end position="141"/>
    </location>
</feature>
<dbReference type="EMBL" id="FRCB01000007">
    <property type="protein sequence ID" value="SHM43218.1"/>
    <property type="molecule type" value="Genomic_DNA"/>
</dbReference>
<dbReference type="AlphaFoldDB" id="A0A1M7IRI0"/>
<dbReference type="RefSeq" id="WP_149780207.1">
    <property type="nucleotide sequence ID" value="NZ_FRCB01000007.1"/>
</dbReference>
<dbReference type="InterPro" id="IPR032816">
    <property type="entry name" value="VTT_dom"/>
</dbReference>
<proteinExistence type="predicted"/>